<dbReference type="Gene3D" id="3.40.50.1820">
    <property type="entry name" value="alpha/beta hydrolase"/>
    <property type="match status" value="1"/>
</dbReference>
<comment type="caution">
    <text evidence="2">The sequence shown here is derived from an EMBL/GenBank/DDBJ whole genome shotgun (WGS) entry which is preliminary data.</text>
</comment>
<dbReference type="InterPro" id="IPR029058">
    <property type="entry name" value="AB_hydrolase_fold"/>
</dbReference>
<feature type="domain" description="AB hydrolase-1" evidence="1">
    <location>
        <begin position="5"/>
        <end position="225"/>
    </location>
</feature>
<dbReference type="OrthoDB" id="9773549at2"/>
<dbReference type="SUPFAM" id="SSF53474">
    <property type="entry name" value="alpha/beta-Hydrolases"/>
    <property type="match status" value="1"/>
</dbReference>
<protein>
    <submittedName>
        <fullName evidence="2">Pimeloyl-ACP methyl ester carboxylesterase</fullName>
    </submittedName>
</protein>
<proteinExistence type="predicted"/>
<name>A0A2T0T1U1_9PSEU</name>
<organism evidence="2 3">
    <name type="scientific">Umezawaea tangerina</name>
    <dbReference type="NCBI Taxonomy" id="84725"/>
    <lineage>
        <taxon>Bacteria</taxon>
        <taxon>Bacillati</taxon>
        <taxon>Actinomycetota</taxon>
        <taxon>Actinomycetes</taxon>
        <taxon>Pseudonocardiales</taxon>
        <taxon>Pseudonocardiaceae</taxon>
        <taxon>Umezawaea</taxon>
    </lineage>
</organism>
<dbReference type="PANTHER" id="PTHR10992">
    <property type="entry name" value="METHYLESTERASE FAMILY MEMBER"/>
    <property type="match status" value="1"/>
</dbReference>
<dbReference type="RefSeq" id="WP_106189531.1">
    <property type="nucleotide sequence ID" value="NZ_PVTF01000007.1"/>
</dbReference>
<dbReference type="Pfam" id="PF12697">
    <property type="entry name" value="Abhydrolase_6"/>
    <property type="match status" value="1"/>
</dbReference>
<reference evidence="2 3" key="1">
    <citation type="submission" date="2018-03" db="EMBL/GenBank/DDBJ databases">
        <title>Genomic Encyclopedia of Archaeal and Bacterial Type Strains, Phase II (KMG-II): from individual species to whole genera.</title>
        <authorList>
            <person name="Goeker M."/>
        </authorList>
    </citation>
    <scope>NUCLEOTIDE SEQUENCE [LARGE SCALE GENOMIC DNA]</scope>
    <source>
        <strain evidence="2 3">DSM 44720</strain>
    </source>
</reference>
<evidence type="ECO:0000313" key="3">
    <source>
        <dbReference type="Proteomes" id="UP000239494"/>
    </source>
</evidence>
<dbReference type="PANTHER" id="PTHR10992:SF1086">
    <property type="entry name" value="AB HYDROLASE-1 DOMAIN-CONTAINING PROTEIN"/>
    <property type="match status" value="1"/>
</dbReference>
<sequence>MTTYVLVHGSWAGGWNWARLRPLLEAEGHRVLCPTLSGLADRGHLAGDHIGLSTHIEDVTRLLTWEDLDRVVLVGHSYGGMVVTGVLGTVPERIAHVVYLDAFRPEPGRSAFDVLPMLPDLFGEPPAEHPWGWAPVDLTALGLTDAADLDWMAAKCTPMPTRTHREPLPHPGRDASGVPVTYVQAAAAPFFTETARQAAAAGATVLTWPDAAHYVHVQHPERTARVLLDLR</sequence>
<dbReference type="GO" id="GO:0080032">
    <property type="term" value="F:methyl jasmonate esterase activity"/>
    <property type="evidence" value="ECO:0007669"/>
    <property type="project" value="TreeGrafter"/>
</dbReference>
<dbReference type="GO" id="GO:0080030">
    <property type="term" value="F:methyl indole-3-acetate esterase activity"/>
    <property type="evidence" value="ECO:0007669"/>
    <property type="project" value="TreeGrafter"/>
</dbReference>
<gene>
    <name evidence="2" type="ORF">CLV43_107188</name>
</gene>
<dbReference type="AlphaFoldDB" id="A0A2T0T1U1"/>
<accession>A0A2T0T1U1</accession>
<dbReference type="Proteomes" id="UP000239494">
    <property type="component" value="Unassembled WGS sequence"/>
</dbReference>
<evidence type="ECO:0000313" key="2">
    <source>
        <dbReference type="EMBL" id="PRY39604.1"/>
    </source>
</evidence>
<dbReference type="InterPro" id="IPR045889">
    <property type="entry name" value="MES/HNL"/>
</dbReference>
<dbReference type="InterPro" id="IPR000073">
    <property type="entry name" value="AB_hydrolase_1"/>
</dbReference>
<keyword evidence="3" id="KW-1185">Reference proteome</keyword>
<dbReference type="EMBL" id="PVTF01000007">
    <property type="protein sequence ID" value="PRY39604.1"/>
    <property type="molecule type" value="Genomic_DNA"/>
</dbReference>
<evidence type="ECO:0000259" key="1">
    <source>
        <dbReference type="Pfam" id="PF12697"/>
    </source>
</evidence>